<dbReference type="Pfam" id="PF12697">
    <property type="entry name" value="Abhydrolase_6"/>
    <property type="match status" value="1"/>
</dbReference>
<organism evidence="2 3">
    <name type="scientific">Stenotrophomonas maltophilia</name>
    <name type="common">Pseudomonas maltophilia</name>
    <name type="synonym">Xanthomonas maltophilia</name>
    <dbReference type="NCBI Taxonomy" id="40324"/>
    <lineage>
        <taxon>Bacteria</taxon>
        <taxon>Pseudomonadati</taxon>
        <taxon>Pseudomonadota</taxon>
        <taxon>Gammaproteobacteria</taxon>
        <taxon>Lysobacterales</taxon>
        <taxon>Lysobacteraceae</taxon>
        <taxon>Stenotrophomonas</taxon>
        <taxon>Stenotrophomonas maltophilia group</taxon>
    </lineage>
</organism>
<reference evidence="2" key="1">
    <citation type="submission" date="2022-07" db="EMBL/GenBank/DDBJ databases">
        <authorList>
            <consortium name="DAFM: The Division of Animal and Food Microbiology"/>
        </authorList>
    </citation>
    <scope>NUCLEOTIDE SEQUENCE</scope>
    <source>
        <strain evidence="2">19MO01SH01-2</strain>
    </source>
</reference>
<dbReference type="PANTHER" id="PTHR47751:SF1">
    <property type="entry name" value="SUPERFAMILY HYDROLASE, PUTATIVE (AFU_ORTHOLOGUE AFUA_2G16580)-RELATED"/>
    <property type="match status" value="1"/>
</dbReference>
<dbReference type="Gene3D" id="3.40.50.1820">
    <property type="entry name" value="alpha/beta hydrolase"/>
    <property type="match status" value="1"/>
</dbReference>
<dbReference type="PANTHER" id="PTHR47751">
    <property type="entry name" value="SUPERFAMILY HYDROLASE, PUTATIVE (AFU_ORTHOLOGUE AFUA_2G16580)-RELATED"/>
    <property type="match status" value="1"/>
</dbReference>
<dbReference type="InterPro" id="IPR051411">
    <property type="entry name" value="Polyketide_trans_af380"/>
</dbReference>
<dbReference type="InterPro" id="IPR029058">
    <property type="entry name" value="AB_hydrolase_fold"/>
</dbReference>
<sequence length="304" mass="32311">MKAVQFPNGNITMAGQLHVPEHAALSARHPAIVVVHPAGGVKEQTATVHAASLVKQGFVVLTFDASCQGNSTGAPRGNENPYARVADISAAIDLLITLPIVDADRIGVLGICAGGGYAAHATMNDRRIRAVGTISAVNYGQMFRQGWDGDADPRNSVALLDAAAQARSRQAEGGQLQYQDALPANREAATHPDFAEAFDYYRTPRGQHPNATGLFPLQNLAELVGYDAFNNAELFLTQPLLAIAGSEAGTRWMSEELHQRAASTDKHLLILAGGTHVALYDQPEFVARAGAALGEFYHQALVAR</sequence>
<dbReference type="Proteomes" id="UP001218208">
    <property type="component" value="Unassembled WGS sequence"/>
</dbReference>
<dbReference type="SUPFAM" id="SSF53474">
    <property type="entry name" value="alpha/beta-Hydrolases"/>
    <property type="match status" value="1"/>
</dbReference>
<dbReference type="InterPro" id="IPR000073">
    <property type="entry name" value="AB_hydrolase_1"/>
</dbReference>
<evidence type="ECO:0000313" key="3">
    <source>
        <dbReference type="Proteomes" id="UP001218208"/>
    </source>
</evidence>
<dbReference type="Gene3D" id="1.10.10.800">
    <property type="match status" value="1"/>
</dbReference>
<gene>
    <name evidence="2" type="ORF">QEG23_000498</name>
</gene>
<evidence type="ECO:0000313" key="2">
    <source>
        <dbReference type="EMBL" id="EKT4091025.1"/>
    </source>
</evidence>
<dbReference type="EMBL" id="ABLOJW010000002">
    <property type="protein sequence ID" value="EKT4091025.1"/>
    <property type="molecule type" value="Genomic_DNA"/>
</dbReference>
<dbReference type="GO" id="GO:0016787">
    <property type="term" value="F:hydrolase activity"/>
    <property type="evidence" value="ECO:0007669"/>
    <property type="project" value="UniProtKB-KW"/>
</dbReference>
<proteinExistence type="predicted"/>
<dbReference type="AlphaFoldDB" id="A0AAI9BZ54"/>
<protein>
    <submittedName>
        <fullName evidence="2">Alpha/beta hydrolase</fullName>
    </submittedName>
</protein>
<comment type="caution">
    <text evidence="2">The sequence shown here is derived from an EMBL/GenBank/DDBJ whole genome shotgun (WGS) entry which is preliminary data.</text>
</comment>
<keyword evidence="2" id="KW-0378">Hydrolase</keyword>
<accession>A0AAI9BZ54</accession>
<feature type="domain" description="AB hydrolase-1" evidence="1">
    <location>
        <begin position="32"/>
        <end position="289"/>
    </location>
</feature>
<evidence type="ECO:0000259" key="1">
    <source>
        <dbReference type="Pfam" id="PF12697"/>
    </source>
</evidence>
<name>A0AAI9BZ54_STEMA</name>